<feature type="region of interest" description="Disordered" evidence="1">
    <location>
        <begin position="481"/>
        <end position="504"/>
    </location>
</feature>
<evidence type="ECO:0000259" key="2">
    <source>
        <dbReference type="Pfam" id="PF14082"/>
    </source>
</evidence>
<evidence type="ECO:0000313" key="4">
    <source>
        <dbReference type="Proteomes" id="UP000481252"/>
    </source>
</evidence>
<gene>
    <name evidence="3" type="ORF">G6N74_29790</name>
</gene>
<evidence type="ECO:0000313" key="3">
    <source>
        <dbReference type="EMBL" id="NGN45247.1"/>
    </source>
</evidence>
<dbReference type="AlphaFoldDB" id="A0A7C9VG01"/>
<feature type="domain" description="Shedu protein SduA C-terminal" evidence="2">
    <location>
        <begin position="304"/>
        <end position="464"/>
    </location>
</feature>
<dbReference type="RefSeq" id="WP_165121619.1">
    <property type="nucleotide sequence ID" value="NZ_JAAKZG010000031.1"/>
</dbReference>
<keyword evidence="4" id="KW-1185">Reference proteome</keyword>
<reference evidence="3 4" key="1">
    <citation type="submission" date="2020-02" db="EMBL/GenBank/DDBJ databases">
        <title>Genome sequence of the type strain CGMCC 1.15528 of Mesorhizobium zhangyense.</title>
        <authorList>
            <person name="Gao J."/>
            <person name="Sun J."/>
        </authorList>
    </citation>
    <scope>NUCLEOTIDE SEQUENCE [LARGE SCALE GENOMIC DNA]</scope>
    <source>
        <strain evidence="3 4">CGMCC 1.15528</strain>
    </source>
</reference>
<accession>A0A7C9VG01</accession>
<proteinExistence type="predicted"/>
<evidence type="ECO:0000256" key="1">
    <source>
        <dbReference type="SAM" id="MobiDB-lite"/>
    </source>
</evidence>
<organism evidence="3 4">
    <name type="scientific">Mesorhizobium zhangyense</name>
    <dbReference type="NCBI Taxonomy" id="1776730"/>
    <lineage>
        <taxon>Bacteria</taxon>
        <taxon>Pseudomonadati</taxon>
        <taxon>Pseudomonadota</taxon>
        <taxon>Alphaproteobacteria</taxon>
        <taxon>Hyphomicrobiales</taxon>
        <taxon>Phyllobacteriaceae</taxon>
        <taxon>Mesorhizobium</taxon>
    </lineage>
</organism>
<comment type="caution">
    <text evidence="3">The sequence shown here is derived from an EMBL/GenBank/DDBJ whole genome shotgun (WGS) entry which is preliminary data.</text>
</comment>
<dbReference type="InterPro" id="IPR025359">
    <property type="entry name" value="SduA_C"/>
</dbReference>
<dbReference type="Proteomes" id="UP000481252">
    <property type="component" value="Unassembled WGS sequence"/>
</dbReference>
<dbReference type="EMBL" id="JAAKZG010000031">
    <property type="protein sequence ID" value="NGN45247.1"/>
    <property type="molecule type" value="Genomic_DNA"/>
</dbReference>
<sequence>MATFGWNFGDDDKGTLSLDTGTPGRADVYFTPSKVRLDAAKHSGDASAKVLLLRFDAGSHTTTIFPVNTMPKPAQFLMPKHHPIRSIELYETASFYTNARTDFDEEDAYYLPETLDDVTNYLAEGMPSGFIKDPNFGLGLDRTLYFIPRALAQIDGVRCLRLTDKKLLEVSLSDDGGTFEMGYDLFDELRRSANRFDEKARASSVKKKQQSAYTNLLHRIDDAKFPMKVIDREPGDIAELVGATIVDAKLSDRDRDAVIGLASATVRTSLKTQRDAVLKLHDAIELASLDELIAHVEAKLLAHANESQWQKLFEVNPFILDLAFNVPVLLLQGQAHVGGKRISGAGETITDFLLANHLTDNLAVLEIKTPDTPLLATREYRGGVYRPSAEVAGGVSQVLDQLNLLQSRIATLRDTNRGLGMESFGMRGVLVVGTMPADHDRKRSFELYRNVLAGISIITFDELLAKLRSLRTLLSPTASQGQITHQGLAARRGRSPDGTRSSRR</sequence>
<dbReference type="Pfam" id="PF14082">
    <property type="entry name" value="SduA_C"/>
    <property type="match status" value="1"/>
</dbReference>
<name>A0A7C9VG01_9HYPH</name>
<protein>
    <submittedName>
        <fullName evidence="3">DUF4263 domain-containing protein</fullName>
    </submittedName>
</protein>